<gene>
    <name evidence="1" type="ORF">MYCIT1_LOCUS17566</name>
    <name evidence="2" type="ORF">MYCIT1_LOCUS18266</name>
</gene>
<evidence type="ECO:0000313" key="2">
    <source>
        <dbReference type="EMBL" id="CAK5272553.1"/>
    </source>
</evidence>
<dbReference type="EMBL" id="CAVNYO010000182">
    <property type="protein sequence ID" value="CAK5272553.1"/>
    <property type="molecule type" value="Genomic_DNA"/>
</dbReference>
<name>A0AAD2H9X1_9AGAR</name>
<comment type="caution">
    <text evidence="1">The sequence shown here is derived from an EMBL/GenBank/DDBJ whole genome shotgun (WGS) entry which is preliminary data.</text>
</comment>
<dbReference type="AlphaFoldDB" id="A0AAD2H9X1"/>
<dbReference type="Proteomes" id="UP001295794">
    <property type="component" value="Unassembled WGS sequence"/>
</dbReference>
<reference evidence="1" key="1">
    <citation type="submission" date="2023-11" db="EMBL/GenBank/DDBJ databases">
        <authorList>
            <person name="De Vega J J."/>
            <person name="De Vega J J."/>
        </authorList>
    </citation>
    <scope>NUCLEOTIDE SEQUENCE</scope>
</reference>
<protein>
    <submittedName>
        <fullName evidence="1">Uncharacterized protein</fullName>
    </submittedName>
</protein>
<dbReference type="EMBL" id="CAVNYO010000181">
    <property type="protein sequence ID" value="CAK5272046.1"/>
    <property type="molecule type" value="Genomic_DNA"/>
</dbReference>
<evidence type="ECO:0000313" key="1">
    <source>
        <dbReference type="EMBL" id="CAK5272046.1"/>
    </source>
</evidence>
<feature type="non-terminal residue" evidence="1">
    <location>
        <position position="1"/>
    </location>
</feature>
<keyword evidence="3" id="KW-1185">Reference proteome</keyword>
<organism evidence="1 3">
    <name type="scientific">Mycena citricolor</name>
    <dbReference type="NCBI Taxonomy" id="2018698"/>
    <lineage>
        <taxon>Eukaryota</taxon>
        <taxon>Fungi</taxon>
        <taxon>Dikarya</taxon>
        <taxon>Basidiomycota</taxon>
        <taxon>Agaricomycotina</taxon>
        <taxon>Agaricomycetes</taxon>
        <taxon>Agaricomycetidae</taxon>
        <taxon>Agaricales</taxon>
        <taxon>Marasmiineae</taxon>
        <taxon>Mycenaceae</taxon>
        <taxon>Mycena</taxon>
    </lineage>
</organism>
<proteinExistence type="predicted"/>
<sequence>HNPRAEGMCDGDHLVPDDVKALRSCAAGEARRYSEL</sequence>
<accession>A0AAD2H9X1</accession>
<evidence type="ECO:0000313" key="3">
    <source>
        <dbReference type="Proteomes" id="UP001295794"/>
    </source>
</evidence>